<sequence length="125" mass="13393">MKKNQPLMISVLVAIILVVGVAFELSVTTAAVNAAEAPAGYNPAKTYPGPWGSKLLYYRNRNSAQWLRGLNGNLSTVSCNDAYNSFSRTGRWQGHLQPSGACGPLAEPSSWALGNYLNFLSSSAQ</sequence>
<proteinExistence type="predicted"/>
<protein>
    <submittedName>
        <fullName evidence="1">Uncharacterized protein</fullName>
    </submittedName>
</protein>
<reference evidence="1 2" key="1">
    <citation type="submission" date="2022-12" db="EMBL/GenBank/DDBJ databases">
        <title>Polyphasic characterization of Geotalea uranireducens NIT-SL11 newly isolated from a complex of sewage sludge and microbially reduced graphene oxide.</title>
        <authorList>
            <person name="Xie L."/>
            <person name="Yoshida N."/>
            <person name="Meng L."/>
        </authorList>
    </citation>
    <scope>NUCLEOTIDE SEQUENCE [LARGE SCALE GENOMIC DNA]</scope>
    <source>
        <strain evidence="1 2">NIT-SL11</strain>
    </source>
</reference>
<evidence type="ECO:0000313" key="1">
    <source>
        <dbReference type="EMBL" id="BDV43686.1"/>
    </source>
</evidence>
<dbReference type="RefSeq" id="WP_281999812.1">
    <property type="nucleotide sequence ID" value="NZ_AP027151.1"/>
</dbReference>
<organism evidence="1 2">
    <name type="scientific">Geotalea uraniireducens</name>
    <dbReference type="NCBI Taxonomy" id="351604"/>
    <lineage>
        <taxon>Bacteria</taxon>
        <taxon>Pseudomonadati</taxon>
        <taxon>Thermodesulfobacteriota</taxon>
        <taxon>Desulfuromonadia</taxon>
        <taxon>Geobacterales</taxon>
        <taxon>Geobacteraceae</taxon>
        <taxon>Geotalea</taxon>
    </lineage>
</organism>
<evidence type="ECO:0000313" key="2">
    <source>
        <dbReference type="Proteomes" id="UP001317705"/>
    </source>
</evidence>
<gene>
    <name evidence="1" type="ORF">GURASL_26090</name>
</gene>
<keyword evidence="2" id="KW-1185">Reference proteome</keyword>
<dbReference type="Proteomes" id="UP001317705">
    <property type="component" value="Chromosome"/>
</dbReference>
<dbReference type="EMBL" id="AP027151">
    <property type="protein sequence ID" value="BDV43686.1"/>
    <property type="molecule type" value="Genomic_DNA"/>
</dbReference>
<accession>A0ABM8ENS6</accession>
<name>A0ABM8ENS6_9BACT</name>